<gene>
    <name evidence="1" type="ORF">CLIM01_14797</name>
</gene>
<organism evidence="1 2">
    <name type="scientific">Colletotrichum limetticola</name>
    <dbReference type="NCBI Taxonomy" id="1209924"/>
    <lineage>
        <taxon>Eukaryota</taxon>
        <taxon>Fungi</taxon>
        <taxon>Dikarya</taxon>
        <taxon>Ascomycota</taxon>
        <taxon>Pezizomycotina</taxon>
        <taxon>Sordariomycetes</taxon>
        <taxon>Hypocreomycetidae</taxon>
        <taxon>Glomerellales</taxon>
        <taxon>Glomerellaceae</taxon>
        <taxon>Colletotrichum</taxon>
        <taxon>Colletotrichum acutatum species complex</taxon>
    </lineage>
</organism>
<dbReference type="Proteomes" id="UP001169217">
    <property type="component" value="Unassembled WGS sequence"/>
</dbReference>
<evidence type="ECO:0000313" key="2">
    <source>
        <dbReference type="Proteomes" id="UP001169217"/>
    </source>
</evidence>
<keyword evidence="2" id="KW-1185">Reference proteome</keyword>
<sequence>TVSANQLKSGDLSVKTATTKDIEALRQFAKD</sequence>
<evidence type="ECO:0000313" key="1">
    <source>
        <dbReference type="EMBL" id="KAK0367847.1"/>
    </source>
</evidence>
<reference evidence="1" key="1">
    <citation type="submission" date="2023-04" db="EMBL/GenBank/DDBJ databases">
        <title>Colletotrichum limetticola genome sequence.</title>
        <authorList>
            <person name="Baroncelli R."/>
        </authorList>
    </citation>
    <scope>NUCLEOTIDE SEQUENCE</scope>
    <source>
        <strain evidence="1">KLA-Anderson</strain>
    </source>
</reference>
<feature type="non-terminal residue" evidence="1">
    <location>
        <position position="1"/>
    </location>
</feature>
<name>A0ABQ9P701_9PEZI</name>
<dbReference type="EMBL" id="JARUPT010001057">
    <property type="protein sequence ID" value="KAK0367847.1"/>
    <property type="molecule type" value="Genomic_DNA"/>
</dbReference>
<evidence type="ECO:0008006" key="3">
    <source>
        <dbReference type="Google" id="ProtNLM"/>
    </source>
</evidence>
<comment type="caution">
    <text evidence="1">The sequence shown here is derived from an EMBL/GenBank/DDBJ whole genome shotgun (WGS) entry which is preliminary data.</text>
</comment>
<accession>A0ABQ9P701</accession>
<proteinExistence type="predicted"/>
<protein>
    <recommendedName>
        <fullName evidence="3">Glyceraldehyde 3-phosphate dehydrogenase</fullName>
    </recommendedName>
</protein>